<dbReference type="PANTHER" id="PTHR11097">
    <property type="entry name" value="EXOSOME COMPLEX EXONUCLEASE RIBOSOMAL RNA PROCESSING PROTEIN"/>
    <property type="match status" value="1"/>
</dbReference>
<evidence type="ECO:0000256" key="8">
    <source>
        <dbReference type="ARBA" id="ARBA00022884"/>
    </source>
</evidence>
<dbReference type="InterPro" id="IPR020568">
    <property type="entry name" value="Ribosomal_Su5_D2-typ_SF"/>
</dbReference>
<dbReference type="EMBL" id="GECU01019407">
    <property type="protein sequence ID" value="JAS88299.1"/>
    <property type="molecule type" value="Transcribed_RNA"/>
</dbReference>
<evidence type="ECO:0000256" key="9">
    <source>
        <dbReference type="ARBA" id="ARBA00023242"/>
    </source>
</evidence>
<dbReference type="AlphaFoldDB" id="A0A1B6IN04"/>
<dbReference type="Gene3D" id="3.30.230.70">
    <property type="entry name" value="GHMP Kinase, N-terminal domain"/>
    <property type="match status" value="1"/>
</dbReference>
<gene>
    <name evidence="14" type="ORF">g.14975</name>
</gene>
<comment type="subcellular location">
    <subcellularLocation>
        <location evidence="1">Cytoplasm</location>
    </subcellularLocation>
    <subcellularLocation>
        <location evidence="2">Nucleus</location>
        <location evidence="2">Nucleolus</location>
    </subcellularLocation>
</comment>
<dbReference type="InterPro" id="IPR050590">
    <property type="entry name" value="Exosome_comp_Rrp42_subfam"/>
</dbReference>
<evidence type="ECO:0000256" key="6">
    <source>
        <dbReference type="ARBA" id="ARBA00022552"/>
    </source>
</evidence>
<dbReference type="GO" id="GO:0034475">
    <property type="term" value="P:U4 snRNA 3'-end processing"/>
    <property type="evidence" value="ECO:0007669"/>
    <property type="project" value="TreeGrafter"/>
</dbReference>
<evidence type="ECO:0000256" key="11">
    <source>
        <dbReference type="SAM" id="MobiDB-lite"/>
    </source>
</evidence>
<dbReference type="GO" id="GO:0016075">
    <property type="term" value="P:rRNA catabolic process"/>
    <property type="evidence" value="ECO:0007669"/>
    <property type="project" value="TreeGrafter"/>
</dbReference>
<organism evidence="14">
    <name type="scientific">Homalodisca liturata</name>
    <dbReference type="NCBI Taxonomy" id="320908"/>
    <lineage>
        <taxon>Eukaryota</taxon>
        <taxon>Metazoa</taxon>
        <taxon>Ecdysozoa</taxon>
        <taxon>Arthropoda</taxon>
        <taxon>Hexapoda</taxon>
        <taxon>Insecta</taxon>
        <taxon>Pterygota</taxon>
        <taxon>Neoptera</taxon>
        <taxon>Paraneoptera</taxon>
        <taxon>Hemiptera</taxon>
        <taxon>Auchenorrhyncha</taxon>
        <taxon>Membracoidea</taxon>
        <taxon>Cicadellidae</taxon>
        <taxon>Cicadellinae</taxon>
        <taxon>Proconiini</taxon>
        <taxon>Homalodisca</taxon>
    </lineage>
</organism>
<feature type="domain" description="Exoribonuclease phosphorolytic" evidence="12">
    <location>
        <begin position="31"/>
        <end position="163"/>
    </location>
</feature>
<dbReference type="GO" id="GO:0005730">
    <property type="term" value="C:nucleolus"/>
    <property type="evidence" value="ECO:0007669"/>
    <property type="project" value="UniProtKB-SubCell"/>
</dbReference>
<evidence type="ECO:0000256" key="4">
    <source>
        <dbReference type="ARBA" id="ARBA00019572"/>
    </source>
</evidence>
<keyword evidence="6" id="KW-0698">rRNA processing</keyword>
<dbReference type="GO" id="GO:0071028">
    <property type="term" value="P:nuclear mRNA surveillance"/>
    <property type="evidence" value="ECO:0007669"/>
    <property type="project" value="TreeGrafter"/>
</dbReference>
<evidence type="ECO:0000313" key="14">
    <source>
        <dbReference type="EMBL" id="JAS88299.1"/>
    </source>
</evidence>
<protein>
    <recommendedName>
        <fullName evidence="4">Exosome complex component RRP45</fullName>
    </recommendedName>
    <alternativeName>
        <fullName evidence="10">Exosome component 9</fullName>
    </alternativeName>
</protein>
<dbReference type="GO" id="GO:0000177">
    <property type="term" value="C:cytoplasmic exosome (RNase complex)"/>
    <property type="evidence" value="ECO:0007669"/>
    <property type="project" value="TreeGrafter"/>
</dbReference>
<evidence type="ECO:0000259" key="13">
    <source>
        <dbReference type="Pfam" id="PF03725"/>
    </source>
</evidence>
<keyword evidence="7" id="KW-0271">Exosome</keyword>
<evidence type="ECO:0000256" key="10">
    <source>
        <dbReference type="ARBA" id="ARBA00032660"/>
    </source>
</evidence>
<evidence type="ECO:0000259" key="12">
    <source>
        <dbReference type="Pfam" id="PF01138"/>
    </source>
</evidence>
<keyword evidence="5" id="KW-0963">Cytoplasm</keyword>
<dbReference type="SUPFAM" id="SSF54211">
    <property type="entry name" value="Ribosomal protein S5 domain 2-like"/>
    <property type="match status" value="1"/>
</dbReference>
<comment type="similarity">
    <text evidence="3">Belongs to the RNase PH family.</text>
</comment>
<dbReference type="SUPFAM" id="SSF55666">
    <property type="entry name" value="Ribonuclease PH domain 2-like"/>
    <property type="match status" value="1"/>
</dbReference>
<evidence type="ECO:0000256" key="2">
    <source>
        <dbReference type="ARBA" id="ARBA00004604"/>
    </source>
</evidence>
<accession>A0A1B6IN04</accession>
<dbReference type="InterPro" id="IPR015847">
    <property type="entry name" value="ExoRNase_PH_dom2"/>
</dbReference>
<evidence type="ECO:0000256" key="5">
    <source>
        <dbReference type="ARBA" id="ARBA00022490"/>
    </source>
</evidence>
<dbReference type="PANTHER" id="PTHR11097:SF14">
    <property type="entry name" value="EXOSOME COMPLEX COMPONENT RRP45"/>
    <property type="match status" value="1"/>
</dbReference>
<feature type="domain" description="Exoribonuclease phosphorolytic" evidence="13">
    <location>
        <begin position="191"/>
        <end position="250"/>
    </location>
</feature>
<dbReference type="Pfam" id="PF03725">
    <property type="entry name" value="RNase_PH_C"/>
    <property type="match status" value="1"/>
</dbReference>
<name>A0A1B6IN04_9HEMI</name>
<feature type="region of interest" description="Disordered" evidence="11">
    <location>
        <begin position="304"/>
        <end position="331"/>
    </location>
</feature>
<dbReference type="CDD" id="cd11368">
    <property type="entry name" value="RNase_PH_RRP45"/>
    <property type="match status" value="1"/>
</dbReference>
<keyword evidence="8" id="KW-0694">RNA-binding</keyword>
<keyword evidence="9" id="KW-0539">Nucleus</keyword>
<feature type="compositionally biased region" description="Acidic residues" evidence="11">
    <location>
        <begin position="319"/>
        <end position="331"/>
    </location>
</feature>
<reference evidence="14" key="1">
    <citation type="submission" date="2015-11" db="EMBL/GenBank/DDBJ databases">
        <title>De novo transcriptome assembly of four potential Pierce s Disease insect vectors from Arizona vineyards.</title>
        <authorList>
            <person name="Tassone E.E."/>
        </authorList>
    </citation>
    <scope>NUCLEOTIDE SEQUENCE</scope>
</reference>
<dbReference type="GO" id="GO:0071038">
    <property type="term" value="P:TRAMP-dependent tRNA surveillance pathway"/>
    <property type="evidence" value="ECO:0007669"/>
    <property type="project" value="TreeGrafter"/>
</dbReference>
<dbReference type="GO" id="GO:0034473">
    <property type="term" value="P:U1 snRNA 3'-end processing"/>
    <property type="evidence" value="ECO:0007669"/>
    <property type="project" value="TreeGrafter"/>
</dbReference>
<dbReference type="GO" id="GO:0071035">
    <property type="term" value="P:nuclear polyadenylation-dependent rRNA catabolic process"/>
    <property type="evidence" value="ECO:0007669"/>
    <property type="project" value="TreeGrafter"/>
</dbReference>
<dbReference type="GO" id="GO:0000467">
    <property type="term" value="P:exonucleolytic trimming to generate mature 3'-end of 5.8S rRNA from tricistronic rRNA transcript (SSU-rRNA, 5.8S rRNA, LSU-rRNA)"/>
    <property type="evidence" value="ECO:0007669"/>
    <property type="project" value="TreeGrafter"/>
</dbReference>
<sequence length="439" mass="48282">MKEELLATCVKNFISKASNENLRLDGRAFDDFRPVDIHFGKEWGLCQVSFGETKVLAKATCDVQLPKATRPNEGLLHLNVELSPMAAAHFETGPQSELGVHLNRLLEKFFKESRCVDLESLCIVAEEKVWNVRVDINVLNSDGNLVGCCSAAALAALMHFRRPDFTLSGEQVIIHSPSEKDPLPISLHHHPVAIAFAVFNNGERVMVDPTNAEERVSQAQLVLAVNTYRELCGLHLGGSALAAPDIILQCAHRSGGFSVMLIDKIKQALEADLKARSEGPVAGLTNCINLMRILSSSQDRNTFFIKGSGRPRPTKMDVEETIEDSHEDSDDDVRIISVGKQSAELLPSRGKFSKDELKPWEPSGKVGNSWVVIDQDDDSAKEDEKVSDNGNENVNDSDDDIEVVKEVTLQDRIVANINLDGDSEEEDTTTLKSSDLDKA</sequence>
<dbReference type="InterPro" id="IPR033100">
    <property type="entry name" value="Rrp45"/>
</dbReference>
<evidence type="ECO:0000256" key="1">
    <source>
        <dbReference type="ARBA" id="ARBA00004496"/>
    </source>
</evidence>
<dbReference type="FunFam" id="3.30.230.70:FF:000005">
    <property type="entry name" value="Exosome complex component RRP45"/>
    <property type="match status" value="1"/>
</dbReference>
<dbReference type="InterPro" id="IPR001247">
    <property type="entry name" value="ExoRNase_PH_dom1"/>
</dbReference>
<dbReference type="Pfam" id="PF01138">
    <property type="entry name" value="RNase_PH"/>
    <property type="match status" value="1"/>
</dbReference>
<dbReference type="InterPro" id="IPR036345">
    <property type="entry name" value="ExoRNase_PH_dom2_sf"/>
</dbReference>
<feature type="region of interest" description="Disordered" evidence="11">
    <location>
        <begin position="418"/>
        <end position="439"/>
    </location>
</feature>
<dbReference type="GO" id="GO:0000176">
    <property type="term" value="C:nuclear exosome (RNase complex)"/>
    <property type="evidence" value="ECO:0007669"/>
    <property type="project" value="TreeGrafter"/>
</dbReference>
<proteinExistence type="inferred from homology"/>
<dbReference type="InterPro" id="IPR027408">
    <property type="entry name" value="PNPase/RNase_PH_dom_sf"/>
</dbReference>
<dbReference type="GO" id="GO:0035925">
    <property type="term" value="F:mRNA 3'-UTR AU-rich region binding"/>
    <property type="evidence" value="ECO:0007669"/>
    <property type="project" value="TreeGrafter"/>
</dbReference>
<evidence type="ECO:0000256" key="3">
    <source>
        <dbReference type="ARBA" id="ARBA00006678"/>
    </source>
</evidence>
<dbReference type="GO" id="GO:0034476">
    <property type="term" value="P:U5 snRNA 3'-end processing"/>
    <property type="evidence" value="ECO:0007669"/>
    <property type="project" value="TreeGrafter"/>
</dbReference>
<feature type="region of interest" description="Disordered" evidence="11">
    <location>
        <begin position="377"/>
        <end position="402"/>
    </location>
</feature>
<evidence type="ECO:0000256" key="7">
    <source>
        <dbReference type="ARBA" id="ARBA00022835"/>
    </source>
</evidence>